<dbReference type="InterPro" id="IPR014284">
    <property type="entry name" value="RNA_pol_sigma-70_dom"/>
</dbReference>
<dbReference type="NCBIfam" id="TIGR02937">
    <property type="entry name" value="sigma70-ECF"/>
    <property type="match status" value="1"/>
</dbReference>
<dbReference type="InterPro" id="IPR039425">
    <property type="entry name" value="RNA_pol_sigma-70-like"/>
</dbReference>
<evidence type="ECO:0000313" key="6">
    <source>
        <dbReference type="EMBL" id="XBX78854.1"/>
    </source>
</evidence>
<dbReference type="Pfam" id="PF04542">
    <property type="entry name" value="Sigma70_r2"/>
    <property type="match status" value="1"/>
</dbReference>
<accession>A0AAU7VXP2</accession>
<dbReference type="PANTHER" id="PTHR43133">
    <property type="entry name" value="RNA POLYMERASE ECF-TYPE SIGMA FACTO"/>
    <property type="match status" value="1"/>
</dbReference>
<dbReference type="SUPFAM" id="SSF88946">
    <property type="entry name" value="Sigma2 domain of RNA polymerase sigma factors"/>
    <property type="match status" value="1"/>
</dbReference>
<dbReference type="InterPro" id="IPR036388">
    <property type="entry name" value="WH-like_DNA-bd_sf"/>
</dbReference>
<dbReference type="InterPro" id="IPR013324">
    <property type="entry name" value="RNA_pol_sigma_r3/r4-like"/>
</dbReference>
<keyword evidence="4" id="KW-0804">Transcription</keyword>
<evidence type="ECO:0000256" key="4">
    <source>
        <dbReference type="ARBA" id="ARBA00023163"/>
    </source>
</evidence>
<dbReference type="Gene3D" id="1.10.10.10">
    <property type="entry name" value="Winged helix-like DNA-binding domain superfamily/Winged helix DNA-binding domain"/>
    <property type="match status" value="1"/>
</dbReference>
<sequence length="200" mass="22187">MSTDSEIIRRSLDQPSAFAELFDRHARVVNAFATYRIGRHAAEDVLSETFLVAFRRRADYEAGVESAVPWLLGIASRLIRRHRAVEAKHWRSFAAAVSGEEHSSEGGLDAALTRIDAEREVSGLRARIAALAPRDRETLLLYAWQGLSYDEVAAALGVPVGTVRSRLNRVRKRLDPVRRAQAQAKAQTQAQTDRAAGSIR</sequence>
<keyword evidence="3" id="KW-0731">Sigma factor</keyword>
<proteinExistence type="inferred from homology"/>
<evidence type="ECO:0000259" key="5">
    <source>
        <dbReference type="PROSITE" id="PS00622"/>
    </source>
</evidence>
<dbReference type="PANTHER" id="PTHR43133:SF25">
    <property type="entry name" value="RNA POLYMERASE SIGMA FACTOR RFAY-RELATED"/>
    <property type="match status" value="1"/>
</dbReference>
<dbReference type="SUPFAM" id="SSF88659">
    <property type="entry name" value="Sigma3 and sigma4 domains of RNA polymerase sigma factors"/>
    <property type="match status" value="1"/>
</dbReference>
<dbReference type="RefSeq" id="WP_350352050.1">
    <property type="nucleotide sequence ID" value="NZ_CP158357.1"/>
</dbReference>
<feature type="domain" description="HTH luxR-type" evidence="5">
    <location>
        <begin position="146"/>
        <end position="173"/>
    </location>
</feature>
<keyword evidence="2" id="KW-0805">Transcription regulation</keyword>
<protein>
    <submittedName>
        <fullName evidence="6">Sigma-70 family RNA polymerase sigma factor</fullName>
    </submittedName>
</protein>
<dbReference type="InterPro" id="IPR000792">
    <property type="entry name" value="Tscrpt_reg_LuxR_C"/>
</dbReference>
<dbReference type="GO" id="GO:0006352">
    <property type="term" value="P:DNA-templated transcription initiation"/>
    <property type="evidence" value="ECO:0007669"/>
    <property type="project" value="InterPro"/>
</dbReference>
<dbReference type="Gene3D" id="1.10.1740.10">
    <property type="match status" value="1"/>
</dbReference>
<evidence type="ECO:0000256" key="1">
    <source>
        <dbReference type="ARBA" id="ARBA00010641"/>
    </source>
</evidence>
<name>A0AAU7VXP2_9MICO</name>
<organism evidence="6">
    <name type="scientific">Microbacterium sp. A8/3-1</name>
    <dbReference type="NCBI Taxonomy" id="3160749"/>
    <lineage>
        <taxon>Bacteria</taxon>
        <taxon>Bacillati</taxon>
        <taxon>Actinomycetota</taxon>
        <taxon>Actinomycetes</taxon>
        <taxon>Micrococcales</taxon>
        <taxon>Microbacteriaceae</taxon>
        <taxon>Microbacterium</taxon>
    </lineage>
</organism>
<comment type="similarity">
    <text evidence="1">Belongs to the sigma-70 factor family. ECF subfamily.</text>
</comment>
<gene>
    <name evidence="6" type="ORF">ABS642_01840</name>
</gene>
<reference evidence="6" key="1">
    <citation type="submission" date="2024-06" db="EMBL/GenBank/DDBJ databases">
        <title>Draft genome sequence of Microbacterium sp. strain A8/3-1, isolated from Oxytropis tragacanthoides Fisch. ex DC. Root nodules in the Altai region of Russia.</title>
        <authorList>
            <person name="Sazanova A."/>
            <person name="Guro P."/>
            <person name="Kuznetsova I."/>
            <person name="Belimov A."/>
            <person name="Safronova V."/>
        </authorList>
    </citation>
    <scope>NUCLEOTIDE SEQUENCE</scope>
    <source>
        <strain evidence="6">A8/3-1</strain>
    </source>
</reference>
<dbReference type="AlphaFoldDB" id="A0AAU7VXP2"/>
<dbReference type="GO" id="GO:0016987">
    <property type="term" value="F:sigma factor activity"/>
    <property type="evidence" value="ECO:0007669"/>
    <property type="project" value="UniProtKB-KW"/>
</dbReference>
<dbReference type="InterPro" id="IPR013249">
    <property type="entry name" value="RNA_pol_sigma70_r4_t2"/>
</dbReference>
<dbReference type="Pfam" id="PF08281">
    <property type="entry name" value="Sigma70_r4_2"/>
    <property type="match status" value="1"/>
</dbReference>
<dbReference type="SMART" id="SM00421">
    <property type="entry name" value="HTH_LUXR"/>
    <property type="match status" value="1"/>
</dbReference>
<dbReference type="EMBL" id="CP158357">
    <property type="protein sequence ID" value="XBX78854.1"/>
    <property type="molecule type" value="Genomic_DNA"/>
</dbReference>
<dbReference type="InterPro" id="IPR013325">
    <property type="entry name" value="RNA_pol_sigma_r2"/>
</dbReference>
<evidence type="ECO:0000256" key="3">
    <source>
        <dbReference type="ARBA" id="ARBA00023082"/>
    </source>
</evidence>
<dbReference type="InterPro" id="IPR007627">
    <property type="entry name" value="RNA_pol_sigma70_r2"/>
</dbReference>
<evidence type="ECO:0000256" key="2">
    <source>
        <dbReference type="ARBA" id="ARBA00023015"/>
    </source>
</evidence>
<dbReference type="CDD" id="cd06171">
    <property type="entry name" value="Sigma70_r4"/>
    <property type="match status" value="1"/>
</dbReference>
<dbReference type="GO" id="GO:0003677">
    <property type="term" value="F:DNA binding"/>
    <property type="evidence" value="ECO:0007669"/>
    <property type="project" value="InterPro"/>
</dbReference>
<dbReference type="PROSITE" id="PS00622">
    <property type="entry name" value="HTH_LUXR_1"/>
    <property type="match status" value="1"/>
</dbReference>